<dbReference type="InterPro" id="IPR036105">
    <property type="entry name" value="DiNase_FeMo-co_biosyn_sf"/>
</dbReference>
<organism evidence="1">
    <name type="scientific">Rhodopseudomonas palustris (strain BisB18)</name>
    <dbReference type="NCBI Taxonomy" id="316056"/>
    <lineage>
        <taxon>Bacteria</taxon>
        <taxon>Pseudomonadati</taxon>
        <taxon>Pseudomonadota</taxon>
        <taxon>Alphaproteobacteria</taxon>
        <taxon>Hyphomicrobiales</taxon>
        <taxon>Nitrobacteraceae</taxon>
        <taxon>Rhodopseudomonas</taxon>
    </lineage>
</organism>
<dbReference type="HOGENOM" id="CLU_104194_4_1_5"/>
<dbReference type="KEGG" id="rpc:RPC_1925"/>
<reference evidence="1" key="1">
    <citation type="submission" date="2006-03" db="EMBL/GenBank/DDBJ databases">
        <title>Complete sequence of Rhodopseudomonas palustris BisB18.</title>
        <authorList>
            <consortium name="US DOE Joint Genome Institute"/>
            <person name="Copeland A."/>
            <person name="Lucas S."/>
            <person name="Lapidus A."/>
            <person name="Barry K."/>
            <person name="Detter J.C."/>
            <person name="Glavina del Rio T."/>
            <person name="Hammon N."/>
            <person name="Israni S."/>
            <person name="Dalin E."/>
            <person name="Tice H."/>
            <person name="Pitluck S."/>
            <person name="Chain P."/>
            <person name="Malfatti S."/>
            <person name="Shin M."/>
            <person name="Vergez L."/>
            <person name="Schmutz J."/>
            <person name="Larimer F."/>
            <person name="Land M."/>
            <person name="Hauser L."/>
            <person name="Pelletier D.A."/>
            <person name="Kyrpides N."/>
            <person name="Anderson I."/>
            <person name="Oda Y."/>
            <person name="Harwood C.S."/>
            <person name="Richardson P."/>
        </authorList>
    </citation>
    <scope>NUCLEOTIDE SEQUENCE [LARGE SCALE GENOMIC DNA]</scope>
    <source>
        <strain evidence="1">BisB18</strain>
    </source>
</reference>
<proteinExistence type="predicted"/>
<dbReference type="EMBL" id="CP000301">
    <property type="protein sequence ID" value="ABD87482.1"/>
    <property type="molecule type" value="Genomic_DNA"/>
</dbReference>
<evidence type="ECO:0008006" key="2">
    <source>
        <dbReference type="Google" id="ProtNLM"/>
    </source>
</evidence>
<dbReference type="Gene3D" id="3.30.420.130">
    <property type="entry name" value="Dinitrogenase iron-molybdenum cofactor biosynthesis domain"/>
    <property type="match status" value="1"/>
</dbReference>
<protein>
    <recommendedName>
        <fullName evidence="2">Dinitrogenase iron-molybdenum cofactor biosynthesis domain-containing protein</fullName>
    </recommendedName>
</protein>
<gene>
    <name evidence="1" type="ordered locus">RPC_1925</name>
</gene>
<dbReference type="AlphaFoldDB" id="Q217F4"/>
<accession>Q217F4</accession>
<evidence type="ECO:0000313" key="1">
    <source>
        <dbReference type="EMBL" id="ABD87482.1"/>
    </source>
</evidence>
<name>Q217F4_RHOPB</name>
<dbReference type="RefSeq" id="WP_011472386.1">
    <property type="nucleotide sequence ID" value="NC_007925.1"/>
</dbReference>
<dbReference type="STRING" id="316056.RPC_1925"/>
<sequence>MLIAVASQNFWTVTAHAGKSCRFLVFKVAPCRAPLEVERLDLPKQLSIHAFKGDGPHPLDAVDVVIAGSVGTGFASRMAARGVRAVATAEINPALAVARFMAGTLAPPTRPASVGKDRCECECLTDASLASDHLTTQPGFTRCPLPESKIDHD</sequence>
<dbReference type="eggNOG" id="COG1433">
    <property type="taxonomic scope" value="Bacteria"/>
</dbReference>
<dbReference type="SUPFAM" id="SSF53146">
    <property type="entry name" value="Nitrogenase accessory factor-like"/>
    <property type="match status" value="1"/>
</dbReference>